<keyword evidence="1" id="KW-0812">Transmembrane</keyword>
<dbReference type="Proteomes" id="UP000516230">
    <property type="component" value="Chromosome"/>
</dbReference>
<protein>
    <submittedName>
        <fullName evidence="2">Uncharacterized protein</fullName>
    </submittedName>
</protein>
<gene>
    <name evidence="2" type="ORF">IAG43_28110</name>
</gene>
<feature type="transmembrane region" description="Helical" evidence="1">
    <location>
        <begin position="37"/>
        <end position="55"/>
    </location>
</feature>
<sequence length="164" mass="17104">MDNLALTRAHRLITVQLVVAAALGTVAGFLLAGPFVAGFTGALAAAGSWAGSAYARRRAYAQFRTECDAAAEDGYAEGLAQTVLIGIATYQAAVFPIEPGSVSGEEAAARRRVAYGISAYDGLPHQVRSSAAAALEAIDHGLDPEPARRALRDLATTVYEQRGR</sequence>
<reference evidence="2 3" key="1">
    <citation type="submission" date="2020-08" db="EMBL/GenBank/DDBJ databases">
        <title>A novel species.</title>
        <authorList>
            <person name="Gao J."/>
        </authorList>
    </citation>
    <scope>NUCLEOTIDE SEQUENCE [LARGE SCALE GENOMIC DNA]</scope>
    <source>
        <strain evidence="2 3">CRPJ-33</strain>
    </source>
</reference>
<evidence type="ECO:0000313" key="2">
    <source>
        <dbReference type="EMBL" id="QNP66410.1"/>
    </source>
</evidence>
<dbReference type="KEGG" id="sgj:IAG43_28110"/>
<evidence type="ECO:0000313" key="3">
    <source>
        <dbReference type="Proteomes" id="UP000516230"/>
    </source>
</evidence>
<dbReference type="RefSeq" id="WP_187743469.1">
    <property type="nucleotide sequence ID" value="NZ_CP060825.1"/>
</dbReference>
<feature type="transmembrane region" description="Helical" evidence="1">
    <location>
        <begin position="12"/>
        <end position="31"/>
    </location>
</feature>
<proteinExistence type="predicted"/>
<evidence type="ECO:0000256" key="1">
    <source>
        <dbReference type="SAM" id="Phobius"/>
    </source>
</evidence>
<dbReference type="EMBL" id="CP060825">
    <property type="protein sequence ID" value="QNP66410.1"/>
    <property type="molecule type" value="Genomic_DNA"/>
</dbReference>
<accession>A0A7H0I0U4</accession>
<name>A0A7H0I0U4_9ACTN</name>
<keyword evidence="1" id="KW-0472">Membrane</keyword>
<dbReference type="AlphaFoldDB" id="A0A7H0I0U4"/>
<keyword evidence="1" id="KW-1133">Transmembrane helix</keyword>
<organism evidence="2 3">
    <name type="scientific">Streptomyces genisteinicus</name>
    <dbReference type="NCBI Taxonomy" id="2768068"/>
    <lineage>
        <taxon>Bacteria</taxon>
        <taxon>Bacillati</taxon>
        <taxon>Actinomycetota</taxon>
        <taxon>Actinomycetes</taxon>
        <taxon>Kitasatosporales</taxon>
        <taxon>Streptomycetaceae</taxon>
        <taxon>Streptomyces</taxon>
    </lineage>
</organism>
<keyword evidence="3" id="KW-1185">Reference proteome</keyword>